<dbReference type="EMBL" id="ATHI01000026">
    <property type="protein sequence ID" value="EPR33176.1"/>
    <property type="molecule type" value="Genomic_DNA"/>
</dbReference>
<feature type="region of interest" description="Disordered" evidence="1">
    <location>
        <begin position="151"/>
        <end position="175"/>
    </location>
</feature>
<dbReference type="eggNOG" id="ENOG50317T5">
    <property type="taxonomic scope" value="Bacteria"/>
</dbReference>
<evidence type="ECO:0000313" key="4">
    <source>
        <dbReference type="Proteomes" id="UP000014975"/>
    </source>
</evidence>
<dbReference type="OrthoDB" id="5450055at2"/>
<name>S7T986_9BACT</name>
<feature type="chain" id="PRO_5004544397" evidence="2">
    <location>
        <begin position="40"/>
        <end position="267"/>
    </location>
</feature>
<dbReference type="RefSeq" id="WP_020887311.1">
    <property type="nucleotide sequence ID" value="NZ_ATHI01000026.1"/>
</dbReference>
<reference evidence="3 4" key="1">
    <citation type="journal article" date="2013" name="Genome Announc.">
        <title>Draft genome sequences for three mercury-methylating, sulfate-reducing bacteria.</title>
        <authorList>
            <person name="Brown S.D."/>
            <person name="Hurt R.A.Jr."/>
            <person name="Gilmour C.C."/>
            <person name="Elias D.A."/>
        </authorList>
    </citation>
    <scope>NUCLEOTIDE SEQUENCE [LARGE SCALE GENOMIC DNA]</scope>
    <source>
        <strain evidence="3 4">DSM 16529</strain>
    </source>
</reference>
<organism evidence="3 4">
    <name type="scientific">Alkalidesulfovibrio alkalitolerans DSM 16529</name>
    <dbReference type="NCBI Taxonomy" id="1121439"/>
    <lineage>
        <taxon>Bacteria</taxon>
        <taxon>Pseudomonadati</taxon>
        <taxon>Thermodesulfobacteriota</taxon>
        <taxon>Desulfovibrionia</taxon>
        <taxon>Desulfovibrionales</taxon>
        <taxon>Desulfovibrionaceae</taxon>
        <taxon>Alkalidesulfovibrio</taxon>
    </lineage>
</organism>
<dbReference type="PATRIC" id="fig|1121439.3.peg.1973"/>
<comment type="caution">
    <text evidence="3">The sequence shown here is derived from an EMBL/GenBank/DDBJ whole genome shotgun (WGS) entry which is preliminary data.</text>
</comment>
<sequence length="267" mass="28492">MRLTSLFPSLGSPPASRILLAAVLAALTLPAGWTATAHAESPSVSVPSPDFDIRQKAAPKEGEEQGVYTASYRTLVGEGESLEEARQVCRENAIRAAVDRAGVLVTPANGGPRLIAATLVRVEEARDTLVNLPGGRAVDCVVRVRVEHRDEESLPGKGAADAARLPGKADDSAEDTAARLARERAEKSRQAMALVSPGMAMADVAALLGEPLTRLPENEHGYSCERHGDVWIVSRHETVECLRSRLRDEPGLGLCHCQGLSSNILKR</sequence>
<dbReference type="AlphaFoldDB" id="S7T986"/>
<accession>S7T986</accession>
<feature type="signal peptide" evidence="2">
    <location>
        <begin position="1"/>
        <end position="39"/>
    </location>
</feature>
<evidence type="ECO:0000313" key="3">
    <source>
        <dbReference type="EMBL" id="EPR33176.1"/>
    </source>
</evidence>
<proteinExistence type="predicted"/>
<dbReference type="Proteomes" id="UP000014975">
    <property type="component" value="Unassembled WGS sequence"/>
</dbReference>
<evidence type="ECO:0000256" key="2">
    <source>
        <dbReference type="SAM" id="SignalP"/>
    </source>
</evidence>
<keyword evidence="2" id="KW-0732">Signal</keyword>
<gene>
    <name evidence="3" type="ORF">dsat_0617</name>
</gene>
<evidence type="ECO:0000256" key="1">
    <source>
        <dbReference type="SAM" id="MobiDB-lite"/>
    </source>
</evidence>
<keyword evidence="4" id="KW-1185">Reference proteome</keyword>
<protein>
    <submittedName>
        <fullName evidence="3">Uncharacterized protein</fullName>
    </submittedName>
</protein>
<dbReference type="STRING" id="1121439.dsat_0617"/>